<dbReference type="PANTHER" id="PTHR32294:SF0">
    <property type="entry name" value="DNA POLYMERASE III SUBUNIT ALPHA"/>
    <property type="match status" value="1"/>
</dbReference>
<proteinExistence type="predicted"/>
<feature type="non-terminal residue" evidence="2">
    <location>
        <position position="261"/>
    </location>
</feature>
<comment type="caution">
    <text evidence="2">The sequence shown here is derived from an EMBL/GenBank/DDBJ whole genome shotgun (WGS) entry which is preliminary data.</text>
</comment>
<dbReference type="InterPro" id="IPR029460">
    <property type="entry name" value="DNAPol_HHH"/>
</dbReference>
<dbReference type="Pfam" id="PF14579">
    <property type="entry name" value="HHH_6"/>
    <property type="match status" value="1"/>
</dbReference>
<reference evidence="2" key="1">
    <citation type="journal article" date="2014" name="Front. Microbiol.">
        <title>High frequency of phylogenetically diverse reductive dehalogenase-homologous genes in deep subseafloor sedimentary metagenomes.</title>
        <authorList>
            <person name="Kawai M."/>
            <person name="Futagami T."/>
            <person name="Toyoda A."/>
            <person name="Takaki Y."/>
            <person name="Nishi S."/>
            <person name="Hori S."/>
            <person name="Arai W."/>
            <person name="Tsubouchi T."/>
            <person name="Morono Y."/>
            <person name="Uchiyama I."/>
            <person name="Ito T."/>
            <person name="Fujiyama A."/>
            <person name="Inagaki F."/>
            <person name="Takami H."/>
        </authorList>
    </citation>
    <scope>NUCLEOTIDE SEQUENCE</scope>
    <source>
        <strain evidence="2">Expedition CK06-06</strain>
    </source>
</reference>
<sequence length="261" mass="31093">KKQLEDMKKRFIKGAIQNKLSKENAKIVWWLMEKFSGYGFNKSHAASYAMIAYQCAYLKTYYPIEFYTSLLNIEETKNYRKIVNEIQQNKIKVKQLNLNKSEKDFICDDKNIYWGFSKINGIGDKAAVEIIKFRDKHKITSLKQFLRDGIDISWRVCNKRVVEILIQIGAFDFKNTYRNYLLHIYTRFNTKTNKTDKKIERNTVEGRNELLNRAKKDADIFFKKEKNKYISDDEMASIERKTYKMNLVYSSTKIKDRDIKV</sequence>
<dbReference type="GO" id="GO:0006260">
    <property type="term" value="P:DNA replication"/>
    <property type="evidence" value="ECO:0007669"/>
    <property type="project" value="InterPro"/>
</dbReference>
<evidence type="ECO:0000259" key="1">
    <source>
        <dbReference type="Pfam" id="PF14579"/>
    </source>
</evidence>
<dbReference type="Gene3D" id="1.10.150.870">
    <property type="match status" value="1"/>
</dbReference>
<protein>
    <recommendedName>
        <fullName evidence="1">DNA polymerase helix-hairpin-helix motif domain-containing protein</fullName>
    </recommendedName>
</protein>
<name>X0VYF1_9ZZZZ</name>
<feature type="non-terminal residue" evidence="2">
    <location>
        <position position="1"/>
    </location>
</feature>
<dbReference type="AlphaFoldDB" id="X0VYF1"/>
<dbReference type="EMBL" id="BARS01032571">
    <property type="protein sequence ID" value="GAG16137.1"/>
    <property type="molecule type" value="Genomic_DNA"/>
</dbReference>
<dbReference type="GO" id="GO:0008408">
    <property type="term" value="F:3'-5' exonuclease activity"/>
    <property type="evidence" value="ECO:0007669"/>
    <property type="project" value="InterPro"/>
</dbReference>
<gene>
    <name evidence="2" type="ORF">S01H1_50547</name>
</gene>
<accession>X0VYF1</accession>
<organism evidence="2">
    <name type="scientific">marine sediment metagenome</name>
    <dbReference type="NCBI Taxonomy" id="412755"/>
    <lineage>
        <taxon>unclassified sequences</taxon>
        <taxon>metagenomes</taxon>
        <taxon>ecological metagenomes</taxon>
    </lineage>
</organism>
<feature type="domain" description="DNA polymerase helix-hairpin-helix motif" evidence="1">
    <location>
        <begin position="90"/>
        <end position="178"/>
    </location>
</feature>
<dbReference type="InterPro" id="IPR004805">
    <property type="entry name" value="DnaE2/DnaE/PolC"/>
</dbReference>
<evidence type="ECO:0000313" key="2">
    <source>
        <dbReference type="EMBL" id="GAG16137.1"/>
    </source>
</evidence>
<dbReference type="PANTHER" id="PTHR32294">
    <property type="entry name" value="DNA POLYMERASE III SUBUNIT ALPHA"/>
    <property type="match status" value="1"/>
</dbReference>